<keyword evidence="2" id="KW-1185">Reference proteome</keyword>
<organism evidence="1 2">
    <name type="scientific">Frateuria aurantia (strain ATCC 33424 / DSM 6220 / KCTC 2777 / LMG 1558 / NBRC 3245 / NCIMB 13370)</name>
    <name type="common">Acetobacter aurantius</name>
    <dbReference type="NCBI Taxonomy" id="767434"/>
    <lineage>
        <taxon>Bacteria</taxon>
        <taxon>Pseudomonadati</taxon>
        <taxon>Pseudomonadota</taxon>
        <taxon>Gammaproteobacteria</taxon>
        <taxon>Lysobacterales</taxon>
        <taxon>Rhodanobacteraceae</taxon>
        <taxon>Frateuria</taxon>
    </lineage>
</organism>
<dbReference type="AlphaFoldDB" id="H8L6E3"/>
<proteinExistence type="predicted"/>
<evidence type="ECO:0000313" key="2">
    <source>
        <dbReference type="Proteomes" id="UP000005234"/>
    </source>
</evidence>
<evidence type="ECO:0000313" key="1">
    <source>
        <dbReference type="EMBL" id="AFC86820.1"/>
    </source>
</evidence>
<name>H8L6E3_FRAAD</name>
<dbReference type="RefSeq" id="WP_014403823.1">
    <property type="nucleotide sequence ID" value="NC_017033.1"/>
</dbReference>
<protein>
    <submittedName>
        <fullName evidence="1">Uncharacterized protein</fullName>
    </submittedName>
</protein>
<accession>H8L6E3</accession>
<gene>
    <name evidence="1" type="ordered locus">Fraau_2457</name>
</gene>
<sequence length="102" mass="9722">MRTLTHDEMTSVAGGGVFGDIGSAIGGAIGNVVDLGTTLLGLSTDATGPAAKLGEGIGLIADSVLNPGNIPAAILDVGEGIVGIVGFGIDAIQQLGAAHASA</sequence>
<dbReference type="HOGENOM" id="CLU_182893_0_0_6"/>
<dbReference type="STRING" id="767434.Fraau_2457"/>
<dbReference type="KEGG" id="fau:Fraau_2457"/>
<dbReference type="EMBL" id="CP003350">
    <property type="protein sequence ID" value="AFC86820.1"/>
    <property type="molecule type" value="Genomic_DNA"/>
</dbReference>
<dbReference type="Proteomes" id="UP000005234">
    <property type="component" value="Chromosome"/>
</dbReference>
<reference evidence="1" key="1">
    <citation type="submission" date="2012-02" db="EMBL/GenBank/DDBJ databases">
        <title>The complete genome of Frateuria aurantia DSM 6220.</title>
        <authorList>
            <consortium name="US DOE Joint Genome Institute (JGI-PGF)"/>
            <person name="Lucas S."/>
            <person name="Copeland A."/>
            <person name="Lapidus A."/>
            <person name="Glavina del Rio T."/>
            <person name="Dalin E."/>
            <person name="Tice H."/>
            <person name="Bruce D."/>
            <person name="Goodwin L."/>
            <person name="Pitluck S."/>
            <person name="Peters L."/>
            <person name="Ovchinnikova G."/>
            <person name="Teshima H."/>
            <person name="Kyrpides N."/>
            <person name="Mavromatis K."/>
            <person name="Ivanova N."/>
            <person name="Brettin T."/>
            <person name="Detter J.C."/>
            <person name="Han C."/>
            <person name="Larimer F."/>
            <person name="Land M."/>
            <person name="Hauser L."/>
            <person name="Markowitz V."/>
            <person name="Cheng J.-F."/>
            <person name="Hugenholtz P."/>
            <person name="Woyke T."/>
            <person name="Wu D."/>
            <person name="Brambilla E."/>
            <person name="Klenk H.-P."/>
            <person name="Eisen J.A."/>
        </authorList>
    </citation>
    <scope>NUCLEOTIDE SEQUENCE</scope>
    <source>
        <strain evidence="1">DSM 6220</strain>
    </source>
</reference>